<name>A0ABD0RMJ0_CIRMR</name>
<dbReference type="Proteomes" id="UP001529510">
    <property type="component" value="Unassembled WGS sequence"/>
</dbReference>
<organism evidence="1 2">
    <name type="scientific">Cirrhinus mrigala</name>
    <name type="common">Mrigala</name>
    <dbReference type="NCBI Taxonomy" id="683832"/>
    <lineage>
        <taxon>Eukaryota</taxon>
        <taxon>Metazoa</taxon>
        <taxon>Chordata</taxon>
        <taxon>Craniata</taxon>
        <taxon>Vertebrata</taxon>
        <taxon>Euteleostomi</taxon>
        <taxon>Actinopterygii</taxon>
        <taxon>Neopterygii</taxon>
        <taxon>Teleostei</taxon>
        <taxon>Ostariophysi</taxon>
        <taxon>Cypriniformes</taxon>
        <taxon>Cyprinidae</taxon>
        <taxon>Labeoninae</taxon>
        <taxon>Labeonini</taxon>
        <taxon>Cirrhinus</taxon>
    </lineage>
</organism>
<dbReference type="EMBL" id="JAMKFB020000002">
    <property type="protein sequence ID" value="KAL0199740.1"/>
    <property type="molecule type" value="Genomic_DNA"/>
</dbReference>
<protein>
    <submittedName>
        <fullName evidence="1">Uncharacterized protein</fullName>
    </submittedName>
</protein>
<dbReference type="AlphaFoldDB" id="A0ABD0RMJ0"/>
<gene>
    <name evidence="1" type="ORF">M9458_002927</name>
</gene>
<accession>A0ABD0RMJ0</accession>
<evidence type="ECO:0000313" key="2">
    <source>
        <dbReference type="Proteomes" id="UP001529510"/>
    </source>
</evidence>
<sequence>SGSSFLPAPPWSSVAPASPWPTKPLFSPQPCKAVASPWPSRPPVSPCLSVSLAPPGSPPPMALSPSVVPLVSSNLHHVFSLPRFHHGPTYCLDSSSLPGSSCVWLLCHCLPGLSMLPTY</sequence>
<proteinExistence type="predicted"/>
<feature type="non-terminal residue" evidence="1">
    <location>
        <position position="1"/>
    </location>
</feature>
<comment type="caution">
    <text evidence="1">The sequence shown here is derived from an EMBL/GenBank/DDBJ whole genome shotgun (WGS) entry which is preliminary data.</text>
</comment>
<evidence type="ECO:0000313" key="1">
    <source>
        <dbReference type="EMBL" id="KAL0199740.1"/>
    </source>
</evidence>
<reference evidence="1 2" key="1">
    <citation type="submission" date="2024-05" db="EMBL/GenBank/DDBJ databases">
        <title>Genome sequencing and assembly of Indian major carp, Cirrhinus mrigala (Hamilton, 1822).</title>
        <authorList>
            <person name="Mohindra V."/>
            <person name="Chowdhury L.M."/>
            <person name="Lal K."/>
            <person name="Jena J.K."/>
        </authorList>
    </citation>
    <scope>NUCLEOTIDE SEQUENCE [LARGE SCALE GENOMIC DNA]</scope>
    <source>
        <strain evidence="1">CM1030</strain>
        <tissue evidence="1">Blood</tissue>
    </source>
</reference>
<keyword evidence="2" id="KW-1185">Reference proteome</keyword>